<accession>A0AAD9C5K2</accession>
<reference evidence="2" key="1">
    <citation type="submission" date="2023-04" db="EMBL/GenBank/DDBJ databases">
        <title>Chromosome-level genome of Chaenocephalus aceratus.</title>
        <authorList>
            <person name="Park H."/>
        </authorList>
    </citation>
    <scope>NUCLEOTIDE SEQUENCE</scope>
    <source>
        <strain evidence="2">DE</strain>
        <tissue evidence="2">Muscle</tissue>
    </source>
</reference>
<comment type="caution">
    <text evidence="2">The sequence shown here is derived from an EMBL/GenBank/DDBJ whole genome shotgun (WGS) entry which is preliminary data.</text>
</comment>
<evidence type="ECO:0000313" key="2">
    <source>
        <dbReference type="EMBL" id="KAK1894803.1"/>
    </source>
</evidence>
<dbReference type="Proteomes" id="UP001228049">
    <property type="component" value="Unassembled WGS sequence"/>
</dbReference>
<sequence>RRSLIRFTGAESQNESPMENSTHTPYHIHLHGDRRLATAGGEPVAAATLMPDVPFQRGAVSDVTEGPRWAGPMTSLCYARLSFTAD</sequence>
<feature type="region of interest" description="Disordered" evidence="1">
    <location>
        <begin position="1"/>
        <end position="26"/>
    </location>
</feature>
<proteinExistence type="predicted"/>
<dbReference type="EMBL" id="JASDAP010000010">
    <property type="protein sequence ID" value="KAK1894803.1"/>
    <property type="molecule type" value="Genomic_DNA"/>
</dbReference>
<keyword evidence="3" id="KW-1185">Reference proteome</keyword>
<organism evidence="2 3">
    <name type="scientific">Dissostichus eleginoides</name>
    <name type="common">Patagonian toothfish</name>
    <name type="synonym">Dissostichus amissus</name>
    <dbReference type="NCBI Taxonomy" id="100907"/>
    <lineage>
        <taxon>Eukaryota</taxon>
        <taxon>Metazoa</taxon>
        <taxon>Chordata</taxon>
        <taxon>Craniata</taxon>
        <taxon>Vertebrata</taxon>
        <taxon>Euteleostomi</taxon>
        <taxon>Actinopterygii</taxon>
        <taxon>Neopterygii</taxon>
        <taxon>Teleostei</taxon>
        <taxon>Neoteleostei</taxon>
        <taxon>Acanthomorphata</taxon>
        <taxon>Eupercaria</taxon>
        <taxon>Perciformes</taxon>
        <taxon>Notothenioidei</taxon>
        <taxon>Nototheniidae</taxon>
        <taxon>Dissostichus</taxon>
    </lineage>
</organism>
<feature type="compositionally biased region" description="Polar residues" evidence="1">
    <location>
        <begin position="10"/>
        <end position="24"/>
    </location>
</feature>
<feature type="non-terminal residue" evidence="2">
    <location>
        <position position="1"/>
    </location>
</feature>
<evidence type="ECO:0000256" key="1">
    <source>
        <dbReference type="SAM" id="MobiDB-lite"/>
    </source>
</evidence>
<evidence type="ECO:0000313" key="3">
    <source>
        <dbReference type="Proteomes" id="UP001228049"/>
    </source>
</evidence>
<dbReference type="AlphaFoldDB" id="A0AAD9C5K2"/>
<name>A0AAD9C5K2_DISEL</name>
<gene>
    <name evidence="2" type="ORF">KUDE01_020260</name>
</gene>
<protein>
    <submittedName>
        <fullName evidence="2">5'-nucleotidase SurE 1</fullName>
    </submittedName>
</protein>
<feature type="non-terminal residue" evidence="2">
    <location>
        <position position="86"/>
    </location>
</feature>